<feature type="transmembrane region" description="Helical" evidence="6">
    <location>
        <begin position="96"/>
        <end position="116"/>
    </location>
</feature>
<evidence type="ECO:0000256" key="2">
    <source>
        <dbReference type="ARBA" id="ARBA00005982"/>
    </source>
</evidence>
<dbReference type="KEGG" id="rarg:115738325"/>
<protein>
    <submittedName>
        <fullName evidence="8">Protein NRT1/ PTR FAMILY 2.7-like</fullName>
    </submittedName>
</protein>
<keyword evidence="3 6" id="KW-0812">Transmembrane</keyword>
<feature type="transmembrane region" description="Helical" evidence="6">
    <location>
        <begin position="433"/>
        <end position="454"/>
    </location>
</feature>
<feature type="transmembrane region" description="Helical" evidence="6">
    <location>
        <begin position="474"/>
        <end position="495"/>
    </location>
</feature>
<dbReference type="SUPFAM" id="SSF103473">
    <property type="entry name" value="MFS general substrate transporter"/>
    <property type="match status" value="1"/>
</dbReference>
<dbReference type="RefSeq" id="XP_030526792.2">
    <property type="nucleotide sequence ID" value="XM_030670932.2"/>
</dbReference>
<feature type="transmembrane region" description="Helical" evidence="6">
    <location>
        <begin position="391"/>
        <end position="413"/>
    </location>
</feature>
<keyword evidence="4 6" id="KW-1133">Transmembrane helix</keyword>
<comment type="similarity">
    <text evidence="2">Belongs to the major facilitator superfamily. Proton-dependent oligopeptide transporter (POT/PTR) (TC 2.A.17) family.</text>
</comment>
<evidence type="ECO:0000256" key="1">
    <source>
        <dbReference type="ARBA" id="ARBA00004141"/>
    </source>
</evidence>
<evidence type="ECO:0000256" key="6">
    <source>
        <dbReference type="SAM" id="Phobius"/>
    </source>
</evidence>
<name>A0A8B8NW81_9MYRT</name>
<evidence type="ECO:0000256" key="3">
    <source>
        <dbReference type="ARBA" id="ARBA00022692"/>
    </source>
</evidence>
<dbReference type="GO" id="GO:0016020">
    <property type="term" value="C:membrane"/>
    <property type="evidence" value="ECO:0007669"/>
    <property type="project" value="UniProtKB-SubCell"/>
</dbReference>
<comment type="subcellular location">
    <subcellularLocation>
        <location evidence="1">Membrane</location>
        <topology evidence="1">Multi-pass membrane protein</topology>
    </subcellularLocation>
</comment>
<keyword evidence="7" id="KW-1185">Reference proteome</keyword>
<evidence type="ECO:0000256" key="5">
    <source>
        <dbReference type="ARBA" id="ARBA00023136"/>
    </source>
</evidence>
<feature type="transmembrane region" description="Helical" evidence="6">
    <location>
        <begin position="60"/>
        <end position="84"/>
    </location>
</feature>
<dbReference type="Gene3D" id="1.20.1250.20">
    <property type="entry name" value="MFS general substrate transporter like domains"/>
    <property type="match status" value="1"/>
</dbReference>
<dbReference type="CDD" id="cd17416">
    <property type="entry name" value="MFS_NPF1_2"/>
    <property type="match status" value="1"/>
</dbReference>
<dbReference type="InterPro" id="IPR036259">
    <property type="entry name" value="MFS_trans_sf"/>
</dbReference>
<accession>A0A8B8NW81</accession>
<evidence type="ECO:0000256" key="4">
    <source>
        <dbReference type="ARBA" id="ARBA00022989"/>
    </source>
</evidence>
<keyword evidence="5 6" id="KW-0472">Membrane</keyword>
<feature type="transmembrane region" description="Helical" evidence="6">
    <location>
        <begin position="123"/>
        <end position="146"/>
    </location>
</feature>
<feature type="transmembrane region" description="Helical" evidence="6">
    <location>
        <begin position="516"/>
        <end position="536"/>
    </location>
</feature>
<feature type="transmembrane region" description="Helical" evidence="6">
    <location>
        <begin position="166"/>
        <end position="186"/>
    </location>
</feature>
<dbReference type="PANTHER" id="PTHR11654">
    <property type="entry name" value="OLIGOPEPTIDE TRANSPORTER-RELATED"/>
    <property type="match status" value="1"/>
</dbReference>
<sequence length="600" mass="66358">MLSKTHRLSPIYYPDKFSRELKMESSGSSRAKCMTGNDREAELKLCDAESKRAGWITFPFITGAVALLSVGGAGWMTNLIVYLIEEFNVNRIDAAQINNVINGCFCLLPVLGAIIADSILGCFLVASISAFIASTGIVLLSLTATLDSLRPKPCGNKSNSCRAPSNLQLGVLYTGIVLATLGASGLRFTTATLGANQFESQKDQSTFFNWFFFALYASYVLSSTLIVYVEDSVSWAFGFWLCVAASFTGLAVFRRGNRYYRHETPQGSPLLSLARVLVASSRKWKLQLTLNRDEFYYGRDGQSKEVDVPPRKNFRFLNRAAVKTDGDTKSDNSIAKPWRLCTVRQVEDLKSVIKVLPLWSSVVFLSTPIAVQNSMTVLQALTMDRHLGPHFMIPAGSFIVMVMISTSVSLALIDRFRSPFPLWKKLTGSPQTVFHRIGVGHLLSVLGMIVSALIESRRLRTAHLHHLQHVNNHTVPMSALWLFPQLILVGIGEAFHFPGQVLLYFREFPPNLSNSATAMVSAMIGIAYYLSTALVDLVRRSTGWLPENLNDGRLDYLYWLLAGVGLANFGYYVVCAKLYEGKDGNSSSNLPMTNDAGEKE</sequence>
<evidence type="ECO:0000313" key="8">
    <source>
        <dbReference type="RefSeq" id="XP_030526792.2"/>
    </source>
</evidence>
<feature type="transmembrane region" description="Helical" evidence="6">
    <location>
        <begin position="556"/>
        <end position="574"/>
    </location>
</feature>
<dbReference type="AlphaFoldDB" id="A0A8B8NW81"/>
<organism evidence="7 8">
    <name type="scientific">Rhodamnia argentea</name>
    <dbReference type="NCBI Taxonomy" id="178133"/>
    <lineage>
        <taxon>Eukaryota</taxon>
        <taxon>Viridiplantae</taxon>
        <taxon>Streptophyta</taxon>
        <taxon>Embryophyta</taxon>
        <taxon>Tracheophyta</taxon>
        <taxon>Spermatophyta</taxon>
        <taxon>Magnoliopsida</taxon>
        <taxon>eudicotyledons</taxon>
        <taxon>Gunneridae</taxon>
        <taxon>Pentapetalae</taxon>
        <taxon>rosids</taxon>
        <taxon>malvids</taxon>
        <taxon>Myrtales</taxon>
        <taxon>Myrtaceae</taxon>
        <taxon>Myrtoideae</taxon>
        <taxon>Myrteae</taxon>
        <taxon>Australasian group</taxon>
        <taxon>Rhodamnia</taxon>
    </lineage>
</organism>
<reference evidence="8" key="1">
    <citation type="submission" date="2025-08" db="UniProtKB">
        <authorList>
            <consortium name="RefSeq"/>
        </authorList>
    </citation>
    <scope>IDENTIFICATION</scope>
    <source>
        <tissue evidence="8">Leaf</tissue>
    </source>
</reference>
<feature type="transmembrane region" description="Helical" evidence="6">
    <location>
        <begin position="207"/>
        <end position="229"/>
    </location>
</feature>
<dbReference type="InterPro" id="IPR000109">
    <property type="entry name" value="POT_fam"/>
</dbReference>
<dbReference type="Pfam" id="PF00854">
    <property type="entry name" value="PTR2"/>
    <property type="match status" value="1"/>
</dbReference>
<dbReference type="GeneID" id="115738325"/>
<feature type="transmembrane region" description="Helical" evidence="6">
    <location>
        <begin position="352"/>
        <end position="371"/>
    </location>
</feature>
<dbReference type="GO" id="GO:0022857">
    <property type="term" value="F:transmembrane transporter activity"/>
    <property type="evidence" value="ECO:0007669"/>
    <property type="project" value="InterPro"/>
</dbReference>
<evidence type="ECO:0000313" key="7">
    <source>
        <dbReference type="Proteomes" id="UP000827889"/>
    </source>
</evidence>
<proteinExistence type="inferred from homology"/>
<gene>
    <name evidence="8" type="primary">LOC115738325</name>
</gene>
<dbReference type="Proteomes" id="UP000827889">
    <property type="component" value="Chromosome 8"/>
</dbReference>
<feature type="transmembrane region" description="Helical" evidence="6">
    <location>
        <begin position="235"/>
        <end position="253"/>
    </location>
</feature>